<evidence type="ECO:0000313" key="1">
    <source>
        <dbReference type="EMBL" id="CAE8652653.1"/>
    </source>
</evidence>
<reference evidence="1" key="1">
    <citation type="submission" date="2021-02" db="EMBL/GenBank/DDBJ databases">
        <authorList>
            <person name="Dougan E. K."/>
            <person name="Rhodes N."/>
            <person name="Thang M."/>
            <person name="Chan C."/>
        </authorList>
    </citation>
    <scope>NUCLEOTIDE SEQUENCE</scope>
</reference>
<evidence type="ECO:0000313" key="2">
    <source>
        <dbReference type="Proteomes" id="UP000626109"/>
    </source>
</evidence>
<dbReference type="AlphaFoldDB" id="A0A813IPE1"/>
<organism evidence="1 2">
    <name type="scientific">Polarella glacialis</name>
    <name type="common">Dinoflagellate</name>
    <dbReference type="NCBI Taxonomy" id="89957"/>
    <lineage>
        <taxon>Eukaryota</taxon>
        <taxon>Sar</taxon>
        <taxon>Alveolata</taxon>
        <taxon>Dinophyceae</taxon>
        <taxon>Suessiales</taxon>
        <taxon>Suessiaceae</taxon>
        <taxon>Polarella</taxon>
    </lineage>
</organism>
<comment type="caution">
    <text evidence="1">The sequence shown here is derived from an EMBL/GenBank/DDBJ whole genome shotgun (WGS) entry which is preliminary data.</text>
</comment>
<gene>
    <name evidence="1" type="ORF">PGLA2088_LOCUS9858</name>
</gene>
<dbReference type="Proteomes" id="UP000626109">
    <property type="component" value="Unassembled WGS sequence"/>
</dbReference>
<protein>
    <submittedName>
        <fullName evidence="1">Uncharacterized protein</fullName>
    </submittedName>
</protein>
<name>A0A813IPE1_POLGL</name>
<proteinExistence type="predicted"/>
<sequence length="128" mass="14910">MSGDAGPEDWGWPTEPFEPEDLRLYTLEATKPTYQEKWDESLAFRQETVQDHFAEKVFANVLLNKEGTGEARDTGVYAGIDIRAYQKGKWYRFLNHKGDCHVYVHNFTRDITATRSCLQRSNEFTTLR</sequence>
<accession>A0A813IPE1</accession>
<dbReference type="EMBL" id="CAJNNW010011005">
    <property type="protein sequence ID" value="CAE8652653.1"/>
    <property type="molecule type" value="Genomic_DNA"/>
</dbReference>
<feature type="non-terminal residue" evidence="1">
    <location>
        <position position="128"/>
    </location>
</feature>